<dbReference type="Proteomes" id="UP000675920">
    <property type="component" value="Unplaced"/>
</dbReference>
<feature type="region of interest" description="Disordered" evidence="1">
    <location>
        <begin position="1"/>
        <end position="87"/>
    </location>
</feature>
<sequence length="315" mass="33764">MSPAVAAEDTDVASPEQSESVTRETGTAESASPSPAPTTDAPSQPGTTPAPVTRPAPSEPDRLDPGFDPTLSVENHPAARPLPEPSFDREWVAKAATAYAAARAMPVNEAEPKELPPLTLIEVERRPGMPVPRSIAEDPDRVPSFMRQRAEMSRALRLALRVVAPVLALTLAGQALWLFHDEVAAALPATRPALEAACARARCVIELPKRAHQLRVASAELRQTSEDGGHDLHVGLRNESHWNQAWPVLDVSLTDVQGKLIARRMLAATDYLPAQPDAARLARDGLAANAEQQLVVPLRIDATGVVGYTVDAFFP</sequence>
<proteinExistence type="predicted"/>
<name>A0A9U5FXS0_9BURK</name>
<reference evidence="3" key="1">
    <citation type="submission" date="2025-08" db="UniProtKB">
        <authorList>
            <consortium name="RefSeq"/>
        </authorList>
    </citation>
    <scope>IDENTIFICATION</scope>
</reference>
<protein>
    <submittedName>
        <fullName evidence="3">DUF3426 domain-containing protein</fullName>
    </submittedName>
</protein>
<accession>A0A9U5FXS0</accession>
<organism evidence="2 3">
    <name type="scientific">Derxia gummosa DSM 723</name>
    <dbReference type="NCBI Taxonomy" id="1121388"/>
    <lineage>
        <taxon>Bacteria</taxon>
        <taxon>Pseudomonadati</taxon>
        <taxon>Pseudomonadota</taxon>
        <taxon>Betaproteobacteria</taxon>
        <taxon>Burkholderiales</taxon>
        <taxon>Alcaligenaceae</taxon>
        <taxon>Derxia</taxon>
    </lineage>
</organism>
<dbReference type="AlphaFoldDB" id="A0A9U5FXS0"/>
<keyword evidence="2" id="KW-1185">Reference proteome</keyword>
<evidence type="ECO:0000256" key="1">
    <source>
        <dbReference type="SAM" id="MobiDB-lite"/>
    </source>
</evidence>
<evidence type="ECO:0000313" key="3">
    <source>
        <dbReference type="RefSeq" id="WP_028310617.1"/>
    </source>
</evidence>
<dbReference type="RefSeq" id="WP_028310617.1">
    <property type="nucleotide sequence ID" value="NZ_AXWS01000007.1"/>
</dbReference>
<dbReference type="InterPro" id="IPR021834">
    <property type="entry name" value="DUF3426"/>
</dbReference>
<evidence type="ECO:0000313" key="2">
    <source>
        <dbReference type="Proteomes" id="UP000675920"/>
    </source>
</evidence>
<dbReference type="Pfam" id="PF11906">
    <property type="entry name" value="DUF3426"/>
    <property type="match status" value="1"/>
</dbReference>
<feature type="compositionally biased region" description="Low complexity" evidence="1">
    <location>
        <begin position="25"/>
        <end position="43"/>
    </location>
</feature>
<feature type="compositionally biased region" description="Polar residues" evidence="1">
    <location>
        <begin position="15"/>
        <end position="24"/>
    </location>
</feature>